<keyword evidence="3" id="KW-1185">Reference proteome</keyword>
<dbReference type="Pfam" id="PF05488">
    <property type="entry name" value="PAAR_motif"/>
    <property type="match status" value="1"/>
</dbReference>
<protein>
    <submittedName>
        <fullName evidence="2">VgrG protein</fullName>
    </submittedName>
</protein>
<reference evidence="3" key="1">
    <citation type="submission" date="2015-05" db="EMBL/GenBank/DDBJ databases">
        <title>Draft genome sequencing of a biphenyl-degrading bacterium, Pseudomonas balearica KF707 (=NBRC110670).</title>
        <authorList>
            <person name="Kimura N."/>
            <person name="Hirose J."/>
            <person name="Watanabe T."/>
            <person name="Suenaga H."/>
            <person name="Fujihara H."/>
            <person name="Noguchi M."/>
            <person name="Hashimoto M."/>
            <person name="Shimodaira J."/>
            <person name="Tsuchikane K."/>
            <person name="Hosoyama A."/>
            <person name="Yamazoe A."/>
            <person name="Fujita N."/>
            <person name="Furukawa K."/>
        </authorList>
    </citation>
    <scope>NUCLEOTIDE SEQUENCE [LARGE SCALE GENOMIC DNA]</scope>
    <source>
        <strain evidence="3">DSM 10086 / NBRC 110670 / KF707</strain>
    </source>
</reference>
<accession>A0AAD1C2K8</accession>
<dbReference type="PANTHER" id="PTHR33840">
    <property type="match status" value="1"/>
</dbReference>
<reference evidence="2 3" key="2">
    <citation type="journal article" date="2017" name="Int. J. Syst. Evol. Microbiol.">
        <title>Pseudomonas furukawaii sp. nov., a polychlorinated biphenyl-degrading bacterium isolated from biphenyl-contaminated soil in Japan.</title>
        <authorList>
            <person name="Kimura N."/>
            <person name="Watanabe T."/>
            <person name="Suenaga H."/>
            <person name="Fujihara H."/>
            <person name="Futagami T."/>
            <person name="Goto M."/>
            <person name="Hanada S."/>
            <person name="Hirose J."/>
        </authorList>
    </citation>
    <scope>NUCLEOTIDE SEQUENCE [LARGE SCALE GENOMIC DNA]</scope>
    <source>
        <strain evidence="3">DSM 10086 / NBRC 110670 / KF707</strain>
    </source>
</reference>
<dbReference type="KEGG" id="pfuw:KF707C_32440"/>
<evidence type="ECO:0000259" key="1">
    <source>
        <dbReference type="Pfam" id="PF09994"/>
    </source>
</evidence>
<dbReference type="Proteomes" id="UP000218554">
    <property type="component" value="Chromosome"/>
</dbReference>
<organism evidence="2 3">
    <name type="scientific">Metapseudomonas furukawaii</name>
    <name type="common">Pseudomonas furukawaii</name>
    <dbReference type="NCBI Taxonomy" id="1149133"/>
    <lineage>
        <taxon>Bacteria</taxon>
        <taxon>Pseudomonadati</taxon>
        <taxon>Pseudomonadota</taxon>
        <taxon>Gammaproteobacteria</taxon>
        <taxon>Pseudomonadales</taxon>
        <taxon>Pseudomonadaceae</taxon>
        <taxon>Metapseudomonas</taxon>
    </lineage>
</organism>
<dbReference type="PANTHER" id="PTHR33840:SF1">
    <property type="entry name" value="TLE1 PHOSPHOLIPASE DOMAIN-CONTAINING PROTEIN"/>
    <property type="match status" value="1"/>
</dbReference>
<dbReference type="EMBL" id="AP014862">
    <property type="protein sequence ID" value="BAU74932.1"/>
    <property type="molecule type" value="Genomic_DNA"/>
</dbReference>
<proteinExistence type="predicted"/>
<gene>
    <name evidence="2" type="ORF">KF707C_32440</name>
</gene>
<dbReference type="RefSeq" id="WP_003448128.1">
    <property type="nucleotide sequence ID" value="NZ_AJMR01000009.1"/>
</dbReference>
<dbReference type="InterPro" id="IPR008727">
    <property type="entry name" value="PAAR_motif"/>
</dbReference>
<sequence>MAIGYFIRRGDKTTCGGVVLEADTQVMMFGIAHARQGDRVSCGKDGKTYLILGGVPFIKSHGRIVAGTLHSISGCPCKARLIPSLYSATYQSDEGAAKPTSSPAAVRMPLAAAPLAKPPNPAPRRFLEEEEEEEELDEAGIVLHLGLFFDGTGNNRANSEAAAGCYAVNVGMTEDIAEDIRQHCATYGYDGQGNSPDNSYGNDLSNIARLYELYPDNADERLSPNAEEAYLKVYLEGIGTTSGQADSLYSQATGRGSTGIAARVKEAPGLVLRQLRLLRDNNPGLKIRRIEIDLFGFSRGAAAARHCANDLLTGAGSLLARALPAGSPLLVPSFSWRHPTDFLLNFIGLFDTVPGIVSPLRGDFSASNARNEGLDLGLAPDCARQVAQLVAHHEYRHNFSLVRTDRDIAMPGSHSDIGGGYLPLATEKLLLSRPDTSLSPEQLADERSDAYWRTRMRLSQEGRHWKLAVPPEGLKIVTWSVPGLYRERDEPRKKRVYAAVSGERQVRGELSRVYLRIMRELAVRAGVAFAPIDPEDNRTAVPSELESIAAKLQAFALGETVTPNLSNAELDLLHRHYIHLSAHWNAAKGWKNSDLETVFINRPTKDGKRVIHPNA</sequence>
<dbReference type="AlphaFoldDB" id="A0AAD1C2K8"/>
<feature type="domain" description="T6SS Phospholipase effector Tle1-like catalytic" evidence="1">
    <location>
        <begin position="190"/>
        <end position="316"/>
    </location>
</feature>
<name>A0AAD1C2K8_METFU</name>
<dbReference type="CDD" id="cd14744">
    <property type="entry name" value="PAAR_CT_2"/>
    <property type="match status" value="1"/>
</dbReference>
<evidence type="ECO:0000313" key="2">
    <source>
        <dbReference type="EMBL" id="BAU74932.1"/>
    </source>
</evidence>
<evidence type="ECO:0000313" key="3">
    <source>
        <dbReference type="Proteomes" id="UP000218554"/>
    </source>
</evidence>
<dbReference type="InterPro" id="IPR018712">
    <property type="entry name" value="Tle1-like_cat"/>
</dbReference>
<dbReference type="Pfam" id="PF09994">
    <property type="entry name" value="T6SS_Tle1-like_cat"/>
    <property type="match status" value="1"/>
</dbReference>